<evidence type="ECO:0000256" key="1">
    <source>
        <dbReference type="SAM" id="MobiDB-lite"/>
    </source>
</evidence>
<keyword evidence="3" id="KW-1185">Reference proteome</keyword>
<protein>
    <submittedName>
        <fullName evidence="2">Uncharacterized protein</fullName>
    </submittedName>
</protein>
<reference evidence="2 3" key="1">
    <citation type="submission" date="2016-10" db="EMBL/GenBank/DDBJ databases">
        <authorList>
            <person name="de Groot N.N."/>
        </authorList>
    </citation>
    <scope>NUCLEOTIDE SEQUENCE [LARGE SCALE GENOMIC DNA]</scope>
    <source>
        <strain evidence="2 3">DSM 16957</strain>
    </source>
</reference>
<gene>
    <name evidence="2" type="ORF">SAMN04488509_104204</name>
</gene>
<organism evidence="2 3">
    <name type="scientific">Aquimonas voraii</name>
    <dbReference type="NCBI Taxonomy" id="265719"/>
    <lineage>
        <taxon>Bacteria</taxon>
        <taxon>Pseudomonadati</taxon>
        <taxon>Pseudomonadota</taxon>
        <taxon>Gammaproteobacteria</taxon>
        <taxon>Lysobacterales</taxon>
        <taxon>Lysobacteraceae</taxon>
        <taxon>Aquimonas</taxon>
    </lineage>
</organism>
<sequence length="237" mass="25419">MPRIADALPHAPSPPPRTRLRRPAPAWLQRPASAVGIALGVHALMLLWLLAGDRQRLPAAEDTPLQVEWIRRATEAPPVPPMPQAPTRTERDTRVRSAAVDVAPEPPPTNAVDERAASANEPMEPAPIARSLAAQIGAFAGEGTSTTQYERGPLDRPAQVLPGRGEAFAEGFHVREEVSPADRVQAVLSLVGLGAGGGATCADLRRKMVSGISDAERRTLIDDERRLCRRGQAGTFR</sequence>
<evidence type="ECO:0000313" key="2">
    <source>
        <dbReference type="EMBL" id="SDD62602.1"/>
    </source>
</evidence>
<dbReference type="RefSeq" id="WP_091241983.1">
    <property type="nucleotide sequence ID" value="NZ_FNAG01000004.1"/>
</dbReference>
<dbReference type="Proteomes" id="UP000199603">
    <property type="component" value="Unassembled WGS sequence"/>
</dbReference>
<name>A0A1G6W9R4_9GAMM</name>
<evidence type="ECO:0000313" key="3">
    <source>
        <dbReference type="Proteomes" id="UP000199603"/>
    </source>
</evidence>
<feature type="region of interest" description="Disordered" evidence="1">
    <location>
        <begin position="1"/>
        <end position="21"/>
    </location>
</feature>
<dbReference type="EMBL" id="FNAG01000004">
    <property type="protein sequence ID" value="SDD62602.1"/>
    <property type="molecule type" value="Genomic_DNA"/>
</dbReference>
<proteinExistence type="predicted"/>
<dbReference type="AlphaFoldDB" id="A0A1G6W9R4"/>
<accession>A0A1G6W9R4</accession>